<dbReference type="RefSeq" id="XP_024722304.1">
    <property type="nucleotide sequence ID" value="XM_024863725.1"/>
</dbReference>
<dbReference type="InParanoid" id="A0A2T3B5W0"/>
<accession>A0A2T3B5W0</accession>
<organism evidence="8 9">
    <name type="scientific">Amorphotheca resinae ATCC 22711</name>
    <dbReference type="NCBI Taxonomy" id="857342"/>
    <lineage>
        <taxon>Eukaryota</taxon>
        <taxon>Fungi</taxon>
        <taxon>Dikarya</taxon>
        <taxon>Ascomycota</taxon>
        <taxon>Pezizomycotina</taxon>
        <taxon>Leotiomycetes</taxon>
        <taxon>Helotiales</taxon>
        <taxon>Amorphothecaceae</taxon>
        <taxon>Amorphotheca</taxon>
    </lineage>
</organism>
<dbReference type="GO" id="GO:0032267">
    <property type="term" value="F:tRNA(Ile)-lysidine synthase activity"/>
    <property type="evidence" value="ECO:0007669"/>
    <property type="project" value="UniProtKB-EC"/>
</dbReference>
<dbReference type="InterPro" id="IPR014729">
    <property type="entry name" value="Rossmann-like_a/b/a_fold"/>
</dbReference>
<reference evidence="8 9" key="1">
    <citation type="journal article" date="2018" name="New Phytol.">
        <title>Comparative genomics and transcriptomics depict ericoid mycorrhizal fungi as versatile saprotrophs and plant mutualists.</title>
        <authorList>
            <person name="Martino E."/>
            <person name="Morin E."/>
            <person name="Grelet G.A."/>
            <person name="Kuo A."/>
            <person name="Kohler A."/>
            <person name="Daghino S."/>
            <person name="Barry K.W."/>
            <person name="Cichocki N."/>
            <person name="Clum A."/>
            <person name="Dockter R.B."/>
            <person name="Hainaut M."/>
            <person name="Kuo R.C."/>
            <person name="LaButti K."/>
            <person name="Lindahl B.D."/>
            <person name="Lindquist E.A."/>
            <person name="Lipzen A."/>
            <person name="Khouja H.R."/>
            <person name="Magnuson J."/>
            <person name="Murat C."/>
            <person name="Ohm R.A."/>
            <person name="Singer S.W."/>
            <person name="Spatafora J.W."/>
            <person name="Wang M."/>
            <person name="Veneault-Fourrey C."/>
            <person name="Henrissat B."/>
            <person name="Grigoriev I.V."/>
            <person name="Martin F.M."/>
            <person name="Perotto S."/>
        </authorList>
    </citation>
    <scope>NUCLEOTIDE SEQUENCE [LARGE SCALE GENOMIC DNA]</scope>
    <source>
        <strain evidence="8 9">ATCC 22711</strain>
    </source>
</reference>
<evidence type="ECO:0000256" key="1">
    <source>
        <dbReference type="ARBA" id="ARBA00013267"/>
    </source>
</evidence>
<dbReference type="PANTHER" id="PTHR43033">
    <property type="entry name" value="TRNA(ILE)-LYSIDINE SYNTHASE-RELATED"/>
    <property type="match status" value="1"/>
</dbReference>
<dbReference type="EMBL" id="KZ679009">
    <property type="protein sequence ID" value="PSS22149.1"/>
    <property type="molecule type" value="Genomic_DNA"/>
</dbReference>
<comment type="catalytic activity">
    <reaction evidence="6">
        <text>cytidine(34) in tRNA(Ile2) + L-lysine + ATP = lysidine(34) in tRNA(Ile2) + AMP + diphosphate + H(+)</text>
        <dbReference type="Rhea" id="RHEA:43744"/>
        <dbReference type="Rhea" id="RHEA-COMP:10625"/>
        <dbReference type="Rhea" id="RHEA-COMP:10670"/>
        <dbReference type="ChEBI" id="CHEBI:15378"/>
        <dbReference type="ChEBI" id="CHEBI:30616"/>
        <dbReference type="ChEBI" id="CHEBI:32551"/>
        <dbReference type="ChEBI" id="CHEBI:33019"/>
        <dbReference type="ChEBI" id="CHEBI:82748"/>
        <dbReference type="ChEBI" id="CHEBI:83665"/>
        <dbReference type="ChEBI" id="CHEBI:456215"/>
        <dbReference type="EC" id="6.3.4.19"/>
    </reaction>
</comment>
<dbReference type="NCBIfam" id="TIGR02432">
    <property type="entry name" value="lysidine_TilS_N"/>
    <property type="match status" value="1"/>
</dbReference>
<evidence type="ECO:0000256" key="5">
    <source>
        <dbReference type="ARBA" id="ARBA00022840"/>
    </source>
</evidence>
<evidence type="ECO:0000256" key="4">
    <source>
        <dbReference type="ARBA" id="ARBA00022741"/>
    </source>
</evidence>
<protein>
    <recommendedName>
        <fullName evidence="1">tRNA(Ile)-lysidine synthetase</fullName>
        <ecNumber evidence="1">6.3.4.19</ecNumber>
    </recommendedName>
</protein>
<dbReference type="CDD" id="cd01992">
    <property type="entry name" value="TilS_N"/>
    <property type="match status" value="1"/>
</dbReference>
<dbReference type="InterPro" id="IPR012094">
    <property type="entry name" value="tRNA_Ile_lys_synt"/>
</dbReference>
<dbReference type="PANTHER" id="PTHR43033:SF1">
    <property type="entry name" value="TRNA(ILE)-LYSIDINE SYNTHASE-RELATED"/>
    <property type="match status" value="1"/>
</dbReference>
<keyword evidence="4" id="KW-0547">Nucleotide-binding</keyword>
<feature type="domain" description="tRNA(Ile)-lysidine/2-thiocytidine synthase N-terminal" evidence="7">
    <location>
        <begin position="45"/>
        <end position="288"/>
    </location>
</feature>
<name>A0A2T3B5W0_AMORE</name>
<dbReference type="SUPFAM" id="SSF52402">
    <property type="entry name" value="Adenine nucleotide alpha hydrolases-like"/>
    <property type="match status" value="1"/>
</dbReference>
<keyword evidence="3" id="KW-0819">tRNA processing</keyword>
<keyword evidence="2" id="KW-0436">Ligase</keyword>
<dbReference type="EC" id="6.3.4.19" evidence="1"/>
<evidence type="ECO:0000256" key="2">
    <source>
        <dbReference type="ARBA" id="ARBA00022598"/>
    </source>
</evidence>
<proteinExistence type="inferred from homology"/>
<keyword evidence="5" id="KW-0067">ATP-binding</keyword>
<dbReference type="OrthoDB" id="434144at2759"/>
<dbReference type="InterPro" id="IPR011063">
    <property type="entry name" value="TilS/TtcA_N"/>
</dbReference>
<dbReference type="Gene3D" id="3.40.50.620">
    <property type="entry name" value="HUPs"/>
    <property type="match status" value="1"/>
</dbReference>
<dbReference type="Pfam" id="PF01171">
    <property type="entry name" value="ATP_bind_3"/>
    <property type="match status" value="1"/>
</dbReference>
<dbReference type="GO" id="GO:0008033">
    <property type="term" value="P:tRNA processing"/>
    <property type="evidence" value="ECO:0007669"/>
    <property type="project" value="UniProtKB-KW"/>
</dbReference>
<evidence type="ECO:0000313" key="9">
    <source>
        <dbReference type="Proteomes" id="UP000241818"/>
    </source>
</evidence>
<evidence type="ECO:0000313" key="8">
    <source>
        <dbReference type="EMBL" id="PSS22149.1"/>
    </source>
</evidence>
<gene>
    <name evidence="8" type="ORF">M430DRAFT_17709</name>
</gene>
<keyword evidence="9" id="KW-1185">Reference proteome</keyword>
<evidence type="ECO:0000259" key="7">
    <source>
        <dbReference type="Pfam" id="PF01171"/>
    </source>
</evidence>
<dbReference type="GeneID" id="36571806"/>
<dbReference type="AlphaFoldDB" id="A0A2T3B5W0"/>
<sequence>MGASASLKVLPSPARPISVVEFANALFSTWRRPSSYGARRSNTFGLAVSGGVDSMALAALCSRIQKTPFESIGSGIRHDYAQTAAAVLPHVQFKAFVVDHGVREGSDVEARAVSNVLERRGIRTQVLKIDWGDYQRPADLPNFESLARKYRFQTLGKACRDSGIDSLFLAHHEDDQAETVLMRLINGHRMFGLVGMKRDSEIPECQGIHGVHESGGLDTAGSHPMQSQESHQYTNSLAIETGGIRVYRPLLGFSKARLIATCKAVQMEWFEDHTNQDPTVTTRNAIRKMYSSHAMPPALTTPAILSLSEKFEMKSNDLLNEAKSYLGKSMIKGFETRTGTLTIRFPDLSPLRNSRSRSDTGLIAALLLRQVITFVTPEEHVHLHSLHGAVERIFFAELSKQHAAPARPTAFTVSGVQFRPLSAAIQEEGGRCPAANCTWLISRQPYTSSTHSNRPRIPIPPSTSSSTSPWALYDGRFWLRVQNRGTRPLSIRPFLKDDLATFKRSLTKKEQDRLRIVLRNLAPGDVRWTLPAIAVRESDGRERILALPTLGIAVQDVETVVHWEVRYKKVDMEILKCWESTAGRDVGC</sequence>
<dbReference type="Proteomes" id="UP000241818">
    <property type="component" value="Unassembled WGS sequence"/>
</dbReference>
<dbReference type="GO" id="GO:0005524">
    <property type="term" value="F:ATP binding"/>
    <property type="evidence" value="ECO:0007669"/>
    <property type="project" value="UniProtKB-KW"/>
</dbReference>
<evidence type="ECO:0000256" key="6">
    <source>
        <dbReference type="ARBA" id="ARBA00048539"/>
    </source>
</evidence>
<dbReference type="STRING" id="857342.A0A2T3B5W0"/>
<dbReference type="HAMAP" id="MF_01161">
    <property type="entry name" value="tRNA_Ile_lys_synt"/>
    <property type="match status" value="1"/>
</dbReference>
<dbReference type="InterPro" id="IPR012795">
    <property type="entry name" value="tRNA_Ile_lys_synt_N"/>
</dbReference>
<evidence type="ECO:0000256" key="3">
    <source>
        <dbReference type="ARBA" id="ARBA00022694"/>
    </source>
</evidence>